<proteinExistence type="predicted"/>
<reference evidence="2" key="1">
    <citation type="submission" date="2020-03" db="EMBL/GenBank/DDBJ databases">
        <authorList>
            <person name="Weist P."/>
        </authorList>
    </citation>
    <scope>NUCLEOTIDE SEQUENCE</scope>
</reference>
<name>A0A9N7YBV0_PLEPL</name>
<organism evidence="2 3">
    <name type="scientific">Pleuronectes platessa</name>
    <name type="common">European plaice</name>
    <dbReference type="NCBI Taxonomy" id="8262"/>
    <lineage>
        <taxon>Eukaryota</taxon>
        <taxon>Metazoa</taxon>
        <taxon>Chordata</taxon>
        <taxon>Craniata</taxon>
        <taxon>Vertebrata</taxon>
        <taxon>Euteleostomi</taxon>
        <taxon>Actinopterygii</taxon>
        <taxon>Neopterygii</taxon>
        <taxon>Teleostei</taxon>
        <taxon>Neoteleostei</taxon>
        <taxon>Acanthomorphata</taxon>
        <taxon>Carangaria</taxon>
        <taxon>Pleuronectiformes</taxon>
        <taxon>Pleuronectoidei</taxon>
        <taxon>Pleuronectidae</taxon>
        <taxon>Pleuronectes</taxon>
    </lineage>
</organism>
<evidence type="ECO:0000313" key="2">
    <source>
        <dbReference type="EMBL" id="CAB1418639.1"/>
    </source>
</evidence>
<dbReference type="EMBL" id="CADEAL010000335">
    <property type="protein sequence ID" value="CAB1418639.1"/>
    <property type="molecule type" value="Genomic_DNA"/>
</dbReference>
<dbReference type="AlphaFoldDB" id="A0A9N7YBV0"/>
<dbReference type="Proteomes" id="UP001153269">
    <property type="component" value="Unassembled WGS sequence"/>
</dbReference>
<feature type="region of interest" description="Disordered" evidence="1">
    <location>
        <begin position="139"/>
        <end position="158"/>
    </location>
</feature>
<sequence>MGCNIHLSPMRHYMSGHKDETINYFFWASSRTDKELELSTAPDARLQEKCLRGRGAVSEMMRLADSWDQLVLTLSRSPGKPNQHVTLSAARRKAALINTCRSFNRILPPYVPSLGPPCGLVNHSGSSLSETPLTLLDMSPSELSRSSQPGSVPYASAL</sequence>
<comment type="caution">
    <text evidence="2">The sequence shown here is derived from an EMBL/GenBank/DDBJ whole genome shotgun (WGS) entry which is preliminary data.</text>
</comment>
<evidence type="ECO:0000256" key="1">
    <source>
        <dbReference type="SAM" id="MobiDB-lite"/>
    </source>
</evidence>
<feature type="compositionally biased region" description="Polar residues" evidence="1">
    <location>
        <begin position="141"/>
        <end position="150"/>
    </location>
</feature>
<keyword evidence="3" id="KW-1185">Reference proteome</keyword>
<accession>A0A9N7YBV0</accession>
<evidence type="ECO:0000313" key="3">
    <source>
        <dbReference type="Proteomes" id="UP001153269"/>
    </source>
</evidence>
<gene>
    <name evidence="2" type="ORF">PLEPLA_LOCUS6465</name>
</gene>
<protein>
    <submittedName>
        <fullName evidence="2">Uncharacterized protein</fullName>
    </submittedName>
</protein>